<reference evidence="2 3" key="1">
    <citation type="submission" date="2019-06" db="EMBL/GenBank/DDBJ databases">
        <title>Sequencing the genomes of 1000 actinobacteria strains.</title>
        <authorList>
            <person name="Klenk H.-P."/>
        </authorList>
    </citation>
    <scope>NUCLEOTIDE SEQUENCE [LARGE SCALE GENOMIC DNA]</scope>
    <source>
        <strain evidence="2 3">DSM 102200</strain>
    </source>
</reference>
<dbReference type="InterPro" id="IPR036388">
    <property type="entry name" value="WH-like_DNA-bd_sf"/>
</dbReference>
<dbReference type="Proteomes" id="UP000316096">
    <property type="component" value="Unassembled WGS sequence"/>
</dbReference>
<dbReference type="InterPro" id="IPR036390">
    <property type="entry name" value="WH_DNA-bd_sf"/>
</dbReference>
<accession>A0A543CW17</accession>
<sequence length="99" mass="10440">MTDGELDPLIHVPARLRIVATLATLPDGDTLSFTRLQDLIGLTPGNLITHLRKLEDAGYLSSDKTGNGTASKTTVALTGHGRAALVTYTATLRSLLNGL</sequence>
<comment type="caution">
    <text evidence="2">The sequence shown here is derived from an EMBL/GenBank/DDBJ whole genome shotgun (WGS) entry which is preliminary data.</text>
</comment>
<dbReference type="AlphaFoldDB" id="A0A543CW17"/>
<dbReference type="Pfam" id="PF13601">
    <property type="entry name" value="HTH_34"/>
    <property type="match status" value="1"/>
</dbReference>
<protein>
    <submittedName>
        <fullName evidence="2">Winged helix DNA-binding protein</fullName>
    </submittedName>
</protein>
<name>A0A543CW17_9ACTN</name>
<dbReference type="RefSeq" id="WP_141961157.1">
    <property type="nucleotide sequence ID" value="NZ_VFOZ01000001.1"/>
</dbReference>
<gene>
    <name evidence="2" type="ORF">FB559_7059</name>
</gene>
<dbReference type="PANTHER" id="PTHR37318:SF1">
    <property type="entry name" value="BSL7504 PROTEIN"/>
    <property type="match status" value="1"/>
</dbReference>
<evidence type="ECO:0000313" key="2">
    <source>
        <dbReference type="EMBL" id="TQM01302.1"/>
    </source>
</evidence>
<dbReference type="GO" id="GO:0003677">
    <property type="term" value="F:DNA binding"/>
    <property type="evidence" value="ECO:0007669"/>
    <property type="project" value="UniProtKB-KW"/>
</dbReference>
<evidence type="ECO:0000259" key="1">
    <source>
        <dbReference type="Pfam" id="PF13601"/>
    </source>
</evidence>
<dbReference type="PANTHER" id="PTHR37318">
    <property type="entry name" value="BSL7504 PROTEIN"/>
    <property type="match status" value="1"/>
</dbReference>
<dbReference type="CDD" id="cd00090">
    <property type="entry name" value="HTH_ARSR"/>
    <property type="match status" value="1"/>
</dbReference>
<evidence type="ECO:0000313" key="3">
    <source>
        <dbReference type="Proteomes" id="UP000316096"/>
    </source>
</evidence>
<dbReference type="EMBL" id="VFOZ01000001">
    <property type="protein sequence ID" value="TQM01302.1"/>
    <property type="molecule type" value="Genomic_DNA"/>
</dbReference>
<dbReference type="SUPFAM" id="SSF46785">
    <property type="entry name" value="Winged helix' DNA-binding domain"/>
    <property type="match status" value="1"/>
</dbReference>
<feature type="domain" description="Winged helix DNA-binding" evidence="1">
    <location>
        <begin position="15"/>
        <end position="96"/>
    </location>
</feature>
<dbReference type="Gene3D" id="1.10.10.10">
    <property type="entry name" value="Winged helix-like DNA-binding domain superfamily/Winged helix DNA-binding domain"/>
    <property type="match status" value="1"/>
</dbReference>
<keyword evidence="3" id="KW-1185">Reference proteome</keyword>
<organism evidence="2 3">
    <name type="scientific">Actinoallomurus bryophytorum</name>
    <dbReference type="NCBI Taxonomy" id="1490222"/>
    <lineage>
        <taxon>Bacteria</taxon>
        <taxon>Bacillati</taxon>
        <taxon>Actinomycetota</taxon>
        <taxon>Actinomycetes</taxon>
        <taxon>Streptosporangiales</taxon>
        <taxon>Thermomonosporaceae</taxon>
        <taxon>Actinoallomurus</taxon>
    </lineage>
</organism>
<keyword evidence="2" id="KW-0238">DNA-binding</keyword>
<proteinExistence type="predicted"/>
<dbReference type="OrthoDB" id="4952043at2"/>
<dbReference type="InterPro" id="IPR011991">
    <property type="entry name" value="ArsR-like_HTH"/>
</dbReference>
<dbReference type="InterPro" id="IPR027395">
    <property type="entry name" value="WH_DNA-bd_dom"/>
</dbReference>